<dbReference type="InParanoid" id="A0A1H8ZBB6"/>
<evidence type="ECO:0000256" key="4">
    <source>
        <dbReference type="ARBA" id="ARBA00022729"/>
    </source>
</evidence>
<dbReference type="Proteomes" id="UP000199021">
    <property type="component" value="Unassembled WGS sequence"/>
</dbReference>
<dbReference type="SUPFAM" id="SSF141072">
    <property type="entry name" value="CalX-like"/>
    <property type="match status" value="1"/>
</dbReference>
<feature type="chain" id="PRO_5011542742" evidence="9">
    <location>
        <begin position="25"/>
        <end position="974"/>
    </location>
</feature>
<reference evidence="13" key="1">
    <citation type="submission" date="2016-10" db="EMBL/GenBank/DDBJ databases">
        <authorList>
            <person name="Varghese N."/>
            <person name="Submissions S."/>
        </authorList>
    </citation>
    <scope>NUCLEOTIDE SEQUENCE [LARGE SCALE GENOMIC DNA]</scope>
    <source>
        <strain evidence="13">DSM 24740</strain>
    </source>
</reference>
<dbReference type="RefSeq" id="WP_090164981.1">
    <property type="nucleotide sequence ID" value="NZ_FOFB01000001.1"/>
</dbReference>
<keyword evidence="2" id="KW-0645">Protease</keyword>
<accession>A0A1H8ZBB6</accession>
<name>A0A1H8ZBB6_9BACT</name>
<dbReference type="EMBL" id="FOFB01000001">
    <property type="protein sequence ID" value="SEP61702.1"/>
    <property type="molecule type" value="Genomic_DNA"/>
</dbReference>
<evidence type="ECO:0000256" key="5">
    <source>
        <dbReference type="ARBA" id="ARBA00022801"/>
    </source>
</evidence>
<feature type="domain" description="Secretion system C-terminal sorting" evidence="11">
    <location>
        <begin position="896"/>
        <end position="972"/>
    </location>
</feature>
<keyword evidence="6" id="KW-0862">Zinc</keyword>
<dbReference type="GO" id="GO:0046872">
    <property type="term" value="F:metal ion binding"/>
    <property type="evidence" value="ECO:0007669"/>
    <property type="project" value="UniProtKB-KW"/>
</dbReference>
<evidence type="ECO:0000256" key="2">
    <source>
        <dbReference type="ARBA" id="ARBA00022670"/>
    </source>
</evidence>
<organism evidence="12 13">
    <name type="scientific">Neolewinella agarilytica</name>
    <dbReference type="NCBI Taxonomy" id="478744"/>
    <lineage>
        <taxon>Bacteria</taxon>
        <taxon>Pseudomonadati</taxon>
        <taxon>Bacteroidota</taxon>
        <taxon>Saprospiria</taxon>
        <taxon>Saprospirales</taxon>
        <taxon>Lewinellaceae</taxon>
        <taxon>Neolewinella</taxon>
    </lineage>
</organism>
<evidence type="ECO:0000313" key="13">
    <source>
        <dbReference type="Proteomes" id="UP000199021"/>
    </source>
</evidence>
<dbReference type="SUPFAM" id="SSF55486">
    <property type="entry name" value="Metalloproteases ('zincins'), catalytic domain"/>
    <property type="match status" value="1"/>
</dbReference>
<dbReference type="Gene3D" id="2.60.120.200">
    <property type="match status" value="1"/>
</dbReference>
<dbReference type="InterPro" id="IPR013783">
    <property type="entry name" value="Ig-like_fold"/>
</dbReference>
<proteinExistence type="inferred from homology"/>
<evidence type="ECO:0000259" key="10">
    <source>
        <dbReference type="Pfam" id="PF05572"/>
    </source>
</evidence>
<dbReference type="Gene3D" id="2.60.40.10">
    <property type="entry name" value="Immunoglobulins"/>
    <property type="match status" value="1"/>
</dbReference>
<evidence type="ECO:0000313" key="12">
    <source>
        <dbReference type="EMBL" id="SEP61702.1"/>
    </source>
</evidence>
<protein>
    <submittedName>
        <fullName evidence="12">Por secretion system C-terminal sorting domain-containing protein</fullName>
    </submittedName>
</protein>
<evidence type="ECO:0000256" key="1">
    <source>
        <dbReference type="ARBA" id="ARBA00008721"/>
    </source>
</evidence>
<feature type="signal peptide" evidence="9">
    <location>
        <begin position="1"/>
        <end position="24"/>
    </location>
</feature>
<dbReference type="OrthoDB" id="9757947at2"/>
<keyword evidence="3" id="KW-0479">Metal-binding</keyword>
<feature type="domain" description="Peptidase M43 pregnancy-associated plasma-A" evidence="10">
    <location>
        <begin position="225"/>
        <end position="312"/>
    </location>
</feature>
<dbReference type="InterPro" id="IPR038081">
    <property type="entry name" value="CalX-like_sf"/>
</dbReference>
<keyword evidence="13" id="KW-1185">Reference proteome</keyword>
<evidence type="ECO:0000256" key="7">
    <source>
        <dbReference type="ARBA" id="ARBA00023049"/>
    </source>
</evidence>
<evidence type="ECO:0000256" key="8">
    <source>
        <dbReference type="ARBA" id="ARBA00023157"/>
    </source>
</evidence>
<keyword evidence="8" id="KW-1015">Disulfide bond</keyword>
<sequence length="974" mass="105889">MNNTYLLRATIVAFSFFCFSLLTAQGLNVEQRTCPTHELHEERMNTDADYRKAYLARKARTQERLANAAFQTKSLACETPLIVPIAVHYQNVTDVDVACLRALAADQIRILNEDFQGANDDITNWTDNAAAFFPGIANGEFCVEFVLATRNHPDGFGLVNGDPAVTINETTGEDNLAWSNYFNVYVRNIGALGFSPLGGEGNGDGVVIDNNSFGSGAGCAGFEPTAPYNLGRTLTHELGHYLDLAHIWGDGCAVDDGVEDTPESASSYGACPDISSSSCGSRDLHMNYMDYTSDACMYMFTAGQANVMSAYLNSNLPAVIANADNVTGPAAARIAFMESALTLPEGTINCTTDAFRTIPITVSVSEAPDADARVNLLISGDAEEGVDYTLSSTSFDIAAGDETDKTVFLEILGDGEIETDETITIQLELEASGSNAQLGNLDAIRITISNDDWLPSDVREVALLQQDFNEDLGDWTVVDGGSSAATWQLSLAAGGLNGTQYVMANSDDAGSGVIMDEALLSPVFDGTSVTNLRLDLDQYIRVYNRRTEETFDIEIWNGSSWENIFHHEEADGSLGDYAEPDQQSFDLSAYAAEDNQLRFTYRAEYDWFWILDNITISGLSKPKVQQEANQDEGFVELEFGPEETVYFYDQQTGNIMMSLTNLTQHDYGCTRVEVDDANSIDPGARRSSSAAPRMLTDKSFRVTPQNNDDKGKYSISLYYTATEIDGWLAASEETLDDLVMLKAAGSIADANMLEEAPVSRVSFGEDFIFTSSFSTGFSGFALGGAAMALPVEYTDIEAFPLEKTIMVEWTTAAEFNNAGFEVWRKSVAEQSFSKVGFVEAISELQGSGKYEFEDGNVLPGRTYFYQLKQLDFDGSSSDSDVVSAEIQPAGLALITFPNPADDILNVSIAGNDADGRGTAGAMELLDGRGRILRTVELSSLITTHSLDLTDLTSGIYFLVFTSASERIVKHVIKH</sequence>
<evidence type="ECO:0000259" key="11">
    <source>
        <dbReference type="Pfam" id="PF18962"/>
    </source>
</evidence>
<dbReference type="PANTHER" id="PTHR47466:SF1">
    <property type="entry name" value="METALLOPROTEASE MEP1 (AFU_ORTHOLOGUE AFUA_1G07730)-RELATED"/>
    <property type="match status" value="1"/>
</dbReference>
<dbReference type="STRING" id="478744.SAMN05444359_101254"/>
<dbReference type="InterPro" id="IPR024079">
    <property type="entry name" value="MetalloPept_cat_dom_sf"/>
</dbReference>
<dbReference type="PANTHER" id="PTHR47466">
    <property type="match status" value="1"/>
</dbReference>
<gene>
    <name evidence="12" type="ORF">SAMN05444359_101254</name>
</gene>
<dbReference type="GO" id="GO:0006508">
    <property type="term" value="P:proteolysis"/>
    <property type="evidence" value="ECO:0007669"/>
    <property type="project" value="UniProtKB-KW"/>
</dbReference>
<keyword evidence="7" id="KW-0482">Metalloprotease</keyword>
<evidence type="ECO:0000256" key="9">
    <source>
        <dbReference type="SAM" id="SignalP"/>
    </source>
</evidence>
<dbReference type="Pfam" id="PF05572">
    <property type="entry name" value="Peptidase_M43"/>
    <property type="match status" value="1"/>
</dbReference>
<dbReference type="Gene3D" id="3.40.390.10">
    <property type="entry name" value="Collagenase (Catalytic Domain)"/>
    <property type="match status" value="1"/>
</dbReference>
<evidence type="ECO:0000256" key="3">
    <source>
        <dbReference type="ARBA" id="ARBA00022723"/>
    </source>
</evidence>
<keyword evidence="4 9" id="KW-0732">Signal</keyword>
<evidence type="ECO:0000256" key="6">
    <source>
        <dbReference type="ARBA" id="ARBA00022833"/>
    </source>
</evidence>
<dbReference type="Pfam" id="PF18962">
    <property type="entry name" value="Por_Secre_tail"/>
    <property type="match status" value="1"/>
</dbReference>
<comment type="similarity">
    <text evidence="1">Belongs to the peptidase M43B family.</text>
</comment>
<dbReference type="Gene3D" id="2.60.40.2030">
    <property type="match status" value="1"/>
</dbReference>
<dbReference type="InterPro" id="IPR026444">
    <property type="entry name" value="Secre_tail"/>
</dbReference>
<dbReference type="NCBIfam" id="TIGR04183">
    <property type="entry name" value="Por_Secre_tail"/>
    <property type="match status" value="1"/>
</dbReference>
<dbReference type="GO" id="GO:0008237">
    <property type="term" value="F:metallopeptidase activity"/>
    <property type="evidence" value="ECO:0007669"/>
    <property type="project" value="UniProtKB-KW"/>
</dbReference>
<dbReference type="InterPro" id="IPR008754">
    <property type="entry name" value="Peptidase_M43"/>
</dbReference>
<dbReference type="AlphaFoldDB" id="A0A1H8ZBB6"/>
<keyword evidence="5" id="KW-0378">Hydrolase</keyword>